<organism evidence="8 9">
    <name type="scientific">Parachaetomium inaequale</name>
    <dbReference type="NCBI Taxonomy" id="2588326"/>
    <lineage>
        <taxon>Eukaryota</taxon>
        <taxon>Fungi</taxon>
        <taxon>Dikarya</taxon>
        <taxon>Ascomycota</taxon>
        <taxon>Pezizomycotina</taxon>
        <taxon>Sordariomycetes</taxon>
        <taxon>Sordariomycetidae</taxon>
        <taxon>Sordariales</taxon>
        <taxon>Chaetomiaceae</taxon>
        <taxon>Parachaetomium</taxon>
    </lineage>
</organism>
<keyword evidence="6" id="KW-0732">Signal</keyword>
<reference evidence="9" key="1">
    <citation type="journal article" date="2023" name="Mol. Phylogenet. Evol.">
        <title>Genome-scale phylogeny and comparative genomics of the fungal order Sordariales.</title>
        <authorList>
            <person name="Hensen N."/>
            <person name="Bonometti L."/>
            <person name="Westerberg I."/>
            <person name="Brannstrom I.O."/>
            <person name="Guillou S."/>
            <person name="Cros-Aarteil S."/>
            <person name="Calhoun S."/>
            <person name="Haridas S."/>
            <person name="Kuo A."/>
            <person name="Mondo S."/>
            <person name="Pangilinan J."/>
            <person name="Riley R."/>
            <person name="LaButti K."/>
            <person name="Andreopoulos B."/>
            <person name="Lipzen A."/>
            <person name="Chen C."/>
            <person name="Yan M."/>
            <person name="Daum C."/>
            <person name="Ng V."/>
            <person name="Clum A."/>
            <person name="Steindorff A."/>
            <person name="Ohm R.A."/>
            <person name="Martin F."/>
            <person name="Silar P."/>
            <person name="Natvig D.O."/>
            <person name="Lalanne C."/>
            <person name="Gautier V."/>
            <person name="Ament-Velasquez S.L."/>
            <person name="Kruys A."/>
            <person name="Hutchinson M.I."/>
            <person name="Powell A.J."/>
            <person name="Barry K."/>
            <person name="Miller A.N."/>
            <person name="Grigoriev I.V."/>
            <person name="Debuchy R."/>
            <person name="Gladieux P."/>
            <person name="Hiltunen Thoren M."/>
            <person name="Johannesson H."/>
        </authorList>
    </citation>
    <scope>NUCLEOTIDE SEQUENCE [LARGE SCALE GENOMIC DNA]</scope>
    <source>
        <strain evidence="9">CBS 284.82</strain>
    </source>
</reference>
<dbReference type="InterPro" id="IPR009644">
    <property type="entry name" value="FKTN/MNN4/W02B3.4-1"/>
</dbReference>
<proteinExistence type="predicted"/>
<sequence>MRPLAALFSNHKVLLLLTVLLVLSAILSTAAVARGGGQPFSFYVQQKQEQQQQQTPLSQQTPSPQENQGQKALSEGQRALIPEYKYFQEAGGTLELAHYDARFFTAPIPYTTHRTILTHLIRSYLTTFASLNLETWLAHGTLLGWYWNGRIMPWDFDVDAQVSGTTLAILAEQHNGSVHTYTAHTNPTTGQEENRTYLLDVNPFATRVGWGRGENFIDARWIDVETGMFVDITGLVERDPRGQPGVWSCKNYHGYRPEELFPLRETEFEGVPAMVPWEYEGVLVGEYGEKSLVVTEWEGHRWDPDSKEWVKMNETETEEVL</sequence>
<name>A0AAN6SR88_9PEZI</name>
<dbReference type="GO" id="GO:0016020">
    <property type="term" value="C:membrane"/>
    <property type="evidence" value="ECO:0007669"/>
    <property type="project" value="UniProtKB-SubCell"/>
</dbReference>
<feature type="signal peptide" evidence="6">
    <location>
        <begin position="1"/>
        <end position="31"/>
    </location>
</feature>
<keyword evidence="2" id="KW-0812">Transmembrane</keyword>
<gene>
    <name evidence="8" type="ORF">C8A01DRAFT_36889</name>
</gene>
<dbReference type="GO" id="GO:0009100">
    <property type="term" value="P:glycoprotein metabolic process"/>
    <property type="evidence" value="ECO:0007669"/>
    <property type="project" value="UniProtKB-ARBA"/>
</dbReference>
<keyword evidence="3" id="KW-1133">Transmembrane helix</keyword>
<comment type="caution">
    <text evidence="8">The sequence shown here is derived from an EMBL/GenBank/DDBJ whole genome shotgun (WGS) entry which is preliminary data.</text>
</comment>
<keyword evidence="4" id="KW-0472">Membrane</keyword>
<evidence type="ECO:0000256" key="3">
    <source>
        <dbReference type="ARBA" id="ARBA00022989"/>
    </source>
</evidence>
<dbReference type="PANTHER" id="PTHR15407">
    <property type="entry name" value="FUKUTIN-RELATED"/>
    <property type="match status" value="1"/>
</dbReference>
<feature type="compositionally biased region" description="Low complexity" evidence="5">
    <location>
        <begin position="51"/>
        <end position="66"/>
    </location>
</feature>
<feature type="chain" id="PRO_5042908844" description="LicD/FKTN/FKRP nucleotidyltransferase domain-containing protein" evidence="6">
    <location>
        <begin position="32"/>
        <end position="321"/>
    </location>
</feature>
<evidence type="ECO:0000256" key="2">
    <source>
        <dbReference type="ARBA" id="ARBA00022692"/>
    </source>
</evidence>
<evidence type="ECO:0000256" key="1">
    <source>
        <dbReference type="ARBA" id="ARBA00004167"/>
    </source>
</evidence>
<accession>A0AAN6SR88</accession>
<evidence type="ECO:0000259" key="7">
    <source>
        <dbReference type="Pfam" id="PF04991"/>
    </source>
</evidence>
<dbReference type="Pfam" id="PF04991">
    <property type="entry name" value="LicD"/>
    <property type="match status" value="2"/>
</dbReference>
<dbReference type="EMBL" id="MU854409">
    <property type="protein sequence ID" value="KAK4039128.1"/>
    <property type="molecule type" value="Genomic_DNA"/>
</dbReference>
<dbReference type="PANTHER" id="PTHR15407:SF28">
    <property type="entry name" value="RIBITOL-5-PHOSPHATE TRANSFERASE FKTN"/>
    <property type="match status" value="1"/>
</dbReference>
<keyword evidence="9" id="KW-1185">Reference proteome</keyword>
<feature type="domain" description="LicD/FKTN/FKRP nucleotidyltransferase" evidence="7">
    <location>
        <begin position="131"/>
        <end position="239"/>
    </location>
</feature>
<protein>
    <recommendedName>
        <fullName evidence="7">LicD/FKTN/FKRP nucleotidyltransferase domain-containing protein</fullName>
    </recommendedName>
</protein>
<evidence type="ECO:0000313" key="9">
    <source>
        <dbReference type="Proteomes" id="UP001303115"/>
    </source>
</evidence>
<feature type="domain" description="LicD/FKTN/FKRP nucleotidyltransferase" evidence="7">
    <location>
        <begin position="250"/>
        <end position="288"/>
    </location>
</feature>
<evidence type="ECO:0000256" key="4">
    <source>
        <dbReference type="ARBA" id="ARBA00023136"/>
    </source>
</evidence>
<dbReference type="Proteomes" id="UP001303115">
    <property type="component" value="Unassembled WGS sequence"/>
</dbReference>
<dbReference type="InterPro" id="IPR007074">
    <property type="entry name" value="LicD/FKTN/FKRP_NTP_transf"/>
</dbReference>
<evidence type="ECO:0000256" key="5">
    <source>
        <dbReference type="SAM" id="MobiDB-lite"/>
    </source>
</evidence>
<feature type="region of interest" description="Disordered" evidence="5">
    <location>
        <begin position="51"/>
        <end position="73"/>
    </location>
</feature>
<comment type="subcellular location">
    <subcellularLocation>
        <location evidence="1">Membrane</location>
        <topology evidence="1">Single-pass membrane protein</topology>
    </subcellularLocation>
</comment>
<evidence type="ECO:0000313" key="8">
    <source>
        <dbReference type="EMBL" id="KAK4039128.1"/>
    </source>
</evidence>
<evidence type="ECO:0000256" key="6">
    <source>
        <dbReference type="SAM" id="SignalP"/>
    </source>
</evidence>
<dbReference type="AlphaFoldDB" id="A0AAN6SR88"/>